<feature type="domain" description="Spore coat protein X/V" evidence="1">
    <location>
        <begin position="43"/>
        <end position="98"/>
    </location>
</feature>
<reference evidence="2 3" key="1">
    <citation type="submission" date="2018-08" db="EMBL/GenBank/DDBJ databases">
        <title>Bacillus chawlae sp. nov., Bacillus glennii sp. nov., and Bacillus saganii sp. nov. Isolated from the Vehicle Assembly Building at Kennedy Space Center where the Viking Spacecraft were Assembled.</title>
        <authorList>
            <person name="Seuylemezian A."/>
            <person name="Vaishampayan P."/>
        </authorList>
    </citation>
    <scope>NUCLEOTIDE SEQUENCE [LARGE SCALE GENOMIC DNA]</scope>
    <source>
        <strain evidence="2 3">V44-8</strain>
    </source>
</reference>
<organism evidence="2 3">
    <name type="scientific">Peribacillus glennii</name>
    <dbReference type="NCBI Taxonomy" id="2303991"/>
    <lineage>
        <taxon>Bacteria</taxon>
        <taxon>Bacillati</taxon>
        <taxon>Bacillota</taxon>
        <taxon>Bacilli</taxon>
        <taxon>Bacillales</taxon>
        <taxon>Bacillaceae</taxon>
        <taxon>Peribacillus</taxon>
    </lineage>
</organism>
<keyword evidence="2" id="KW-0946">Virion</keyword>
<sequence>MNQEVYNSKFDHHCDHHEKRWSALDPHSHHPMSHFCNDDDIRIEQEAIQKTSEFQLSEELIYIKDSCEVNVNSVDIKAALSLQAALQAAIAIVISVSILDGDRAEKITQELLQTTKITQITRQKTIIENSRGIDVHTTDGQFAASIQALFQLLVALIVDIDIL</sequence>
<keyword evidence="3" id="KW-1185">Reference proteome</keyword>
<name>A0A372LKK6_9BACI</name>
<evidence type="ECO:0000259" key="1">
    <source>
        <dbReference type="Pfam" id="PF07552"/>
    </source>
</evidence>
<dbReference type="InterPro" id="IPR011428">
    <property type="entry name" value="Spore_coat_X/V"/>
</dbReference>
<evidence type="ECO:0000313" key="3">
    <source>
        <dbReference type="Proteomes" id="UP000262939"/>
    </source>
</evidence>
<protein>
    <submittedName>
        <fullName evidence="2">Spore coat protein</fullName>
    </submittedName>
</protein>
<dbReference type="Proteomes" id="UP000262939">
    <property type="component" value="Unassembled WGS sequence"/>
</dbReference>
<proteinExistence type="predicted"/>
<evidence type="ECO:0000313" key="2">
    <source>
        <dbReference type="EMBL" id="RFU66736.1"/>
    </source>
</evidence>
<keyword evidence="2" id="KW-0167">Capsid protein</keyword>
<dbReference type="GO" id="GO:0030435">
    <property type="term" value="P:sporulation resulting in formation of a cellular spore"/>
    <property type="evidence" value="ECO:0007669"/>
    <property type="project" value="InterPro"/>
</dbReference>
<dbReference type="Pfam" id="PF07552">
    <property type="entry name" value="Coat_X"/>
    <property type="match status" value="2"/>
</dbReference>
<dbReference type="AlphaFoldDB" id="A0A372LKK6"/>
<gene>
    <name evidence="2" type="ORF">D0466_01095</name>
</gene>
<dbReference type="OrthoDB" id="2680713at2"/>
<dbReference type="EMBL" id="QVTD01000001">
    <property type="protein sequence ID" value="RFU66736.1"/>
    <property type="molecule type" value="Genomic_DNA"/>
</dbReference>
<dbReference type="RefSeq" id="WP_117320707.1">
    <property type="nucleotide sequence ID" value="NZ_QVTD01000001.1"/>
</dbReference>
<accession>A0A372LKK6</accession>
<comment type="caution">
    <text evidence="2">The sequence shown here is derived from an EMBL/GenBank/DDBJ whole genome shotgun (WGS) entry which is preliminary data.</text>
</comment>
<feature type="domain" description="Spore coat protein X/V" evidence="1">
    <location>
        <begin position="105"/>
        <end position="162"/>
    </location>
</feature>
<dbReference type="GO" id="GO:0031160">
    <property type="term" value="C:spore wall"/>
    <property type="evidence" value="ECO:0007669"/>
    <property type="project" value="InterPro"/>
</dbReference>